<feature type="region of interest" description="Disordered" evidence="1">
    <location>
        <begin position="1"/>
        <end position="53"/>
    </location>
</feature>
<name>A0ABP7JHX7_9PSEU</name>
<protein>
    <submittedName>
        <fullName evidence="2">Uncharacterized protein</fullName>
    </submittedName>
</protein>
<dbReference type="EMBL" id="BAABCM010000014">
    <property type="protein sequence ID" value="GAA3844979.1"/>
    <property type="molecule type" value="Genomic_DNA"/>
</dbReference>
<keyword evidence="3" id="KW-1185">Reference proteome</keyword>
<feature type="compositionally biased region" description="Basic and acidic residues" evidence="1">
    <location>
        <begin position="18"/>
        <end position="39"/>
    </location>
</feature>
<proteinExistence type="predicted"/>
<evidence type="ECO:0000313" key="3">
    <source>
        <dbReference type="Proteomes" id="UP001501624"/>
    </source>
</evidence>
<comment type="caution">
    <text evidence="2">The sequence shown here is derived from an EMBL/GenBank/DDBJ whole genome shotgun (WGS) entry which is preliminary data.</text>
</comment>
<gene>
    <name evidence="2" type="ORF">GCM10022380_73960</name>
</gene>
<accession>A0ABP7JHX7</accession>
<reference evidence="3" key="1">
    <citation type="journal article" date="2019" name="Int. J. Syst. Evol. Microbiol.">
        <title>The Global Catalogue of Microorganisms (GCM) 10K type strain sequencing project: providing services to taxonomists for standard genome sequencing and annotation.</title>
        <authorList>
            <consortium name="The Broad Institute Genomics Platform"/>
            <consortium name="The Broad Institute Genome Sequencing Center for Infectious Disease"/>
            <person name="Wu L."/>
            <person name="Ma J."/>
        </authorList>
    </citation>
    <scope>NUCLEOTIDE SEQUENCE [LARGE SCALE GENOMIC DNA]</scope>
    <source>
        <strain evidence="3">JCM 17017</strain>
    </source>
</reference>
<evidence type="ECO:0000313" key="2">
    <source>
        <dbReference type="EMBL" id="GAA3844979.1"/>
    </source>
</evidence>
<organism evidence="2 3">
    <name type="scientific">Amycolatopsis tucumanensis</name>
    <dbReference type="NCBI Taxonomy" id="401106"/>
    <lineage>
        <taxon>Bacteria</taxon>
        <taxon>Bacillati</taxon>
        <taxon>Actinomycetota</taxon>
        <taxon>Actinomycetes</taxon>
        <taxon>Pseudonocardiales</taxon>
        <taxon>Pseudonocardiaceae</taxon>
        <taxon>Amycolatopsis</taxon>
    </lineage>
</organism>
<evidence type="ECO:0000256" key="1">
    <source>
        <dbReference type="SAM" id="MobiDB-lite"/>
    </source>
</evidence>
<dbReference type="Proteomes" id="UP001501624">
    <property type="component" value="Unassembled WGS sequence"/>
</dbReference>
<sequence length="125" mass="13405">MSRAGSEVDAPGRNLRGAFKDGKLALRSDAPDSARRETAWQRGRGSRLEADRTAEPVIRAGQCGTHRRRGVARVAWRGVWFGRGAARDASRGVWFGRGAARDASRGVWFGRGSAGCVAGRVVRAG</sequence>